<feature type="compositionally biased region" description="Acidic residues" evidence="1">
    <location>
        <begin position="230"/>
        <end position="240"/>
    </location>
</feature>
<feature type="compositionally biased region" description="Acidic residues" evidence="1">
    <location>
        <begin position="740"/>
        <end position="750"/>
    </location>
</feature>
<feature type="domain" description="BTB" evidence="2">
    <location>
        <begin position="38"/>
        <end position="104"/>
    </location>
</feature>
<accession>A0A8D8X036</accession>
<feature type="compositionally biased region" description="Basic and acidic residues" evidence="1">
    <location>
        <begin position="241"/>
        <end position="252"/>
    </location>
</feature>
<proteinExistence type="predicted"/>
<evidence type="ECO:0000259" key="2">
    <source>
        <dbReference type="PROSITE" id="PS50097"/>
    </source>
</evidence>
<evidence type="ECO:0000256" key="1">
    <source>
        <dbReference type="SAM" id="MobiDB-lite"/>
    </source>
</evidence>
<dbReference type="SUPFAM" id="SSF54695">
    <property type="entry name" value="POZ domain"/>
    <property type="match status" value="1"/>
</dbReference>
<organism evidence="3">
    <name type="scientific">Cacopsylla melanoneura</name>
    <dbReference type="NCBI Taxonomy" id="428564"/>
    <lineage>
        <taxon>Eukaryota</taxon>
        <taxon>Metazoa</taxon>
        <taxon>Ecdysozoa</taxon>
        <taxon>Arthropoda</taxon>
        <taxon>Hexapoda</taxon>
        <taxon>Insecta</taxon>
        <taxon>Pterygota</taxon>
        <taxon>Neoptera</taxon>
        <taxon>Paraneoptera</taxon>
        <taxon>Hemiptera</taxon>
        <taxon>Sternorrhyncha</taxon>
        <taxon>Psylloidea</taxon>
        <taxon>Psyllidae</taxon>
        <taxon>Psyllinae</taxon>
        <taxon>Cacopsylla</taxon>
    </lineage>
</organism>
<sequence length="781" mass="87796">MSASKRTNCDYIEFFSELHESNFFLLNVFKNLLKFGQFDCILCVENRIYPVHKLVLASCSPFFSEFLFKFPNIVKLTLVFAHLKSSDVLQLLSFLYYGHAIISNHKKASIAKFKNLLDLLAINNFSFKESHDGRLILQSLHQTRFECPPNTITFDFNMYAAAAAAGTAASKKEPHVVLSYDATFNLKSVLNNYSKNAGGKPTALIEGDENEDACFESCREEIVENTTDPCENENDDSEASDSERARDREHAYHTTNSNKPHRTHRRSPAESDGGDSGRRLLQHCNFDCDENMEPVGKDNFDIVDNEVIIETSNETSDDVMGDKQNANQYSSERVWKQCISYDRQQMKFDTTHSDTTGSTEPNGDHWKQIIRYRNDAACIDHDSSKLNVDFDVNFKPIVIENNARTNFSIVKTGKCVKNNCYVTVLEQEEYEETGRESKREIVVKENLTYTATVIDSTNIKQEFTRADGIVKREGYGSSPDRFGCFQRNKCEDAAALSNTHVESNGKLVQHDVNSKRIEHPVGGPVNNSSPTDTSSVQTRNNIELLIEASNVLLDINVHTMRSTPAAPSNVHTMRNTPAAAPSVTNAHSRVQIENKTNDVTQTGSKTSCSRPKRKQTLYKRSCDSDDADFYEPARDRNRKAAASAPYRKAVRRLDFNSFAYKRVKTESDANALSGNVGIQPLRSERHANARNEVGNHRASVTSSSSGPFECYRRASVSSTVRNDRDSSGDERKLANREEVEPMSDEDDDSEATLSVEDFATSAECYDDVAREGKCLIFIVHD</sequence>
<feature type="compositionally biased region" description="Polar residues" evidence="1">
    <location>
        <begin position="597"/>
        <end position="609"/>
    </location>
</feature>
<dbReference type="Pfam" id="PF00651">
    <property type="entry name" value="BTB"/>
    <property type="match status" value="1"/>
</dbReference>
<dbReference type="InterPro" id="IPR011333">
    <property type="entry name" value="SKP1/BTB/POZ_sf"/>
</dbReference>
<dbReference type="CDD" id="cd18186">
    <property type="entry name" value="BTB_POZ_ZBTB_KLHL-like"/>
    <property type="match status" value="1"/>
</dbReference>
<dbReference type="Gene3D" id="3.30.710.10">
    <property type="entry name" value="Potassium Channel Kv1.1, Chain A"/>
    <property type="match status" value="1"/>
</dbReference>
<feature type="region of interest" description="Disordered" evidence="1">
    <location>
        <begin position="719"/>
        <end position="751"/>
    </location>
</feature>
<dbReference type="SMART" id="SM00225">
    <property type="entry name" value="BTB"/>
    <property type="match status" value="1"/>
</dbReference>
<dbReference type="PROSITE" id="PS50097">
    <property type="entry name" value="BTB"/>
    <property type="match status" value="1"/>
</dbReference>
<feature type="compositionally biased region" description="Polar residues" evidence="1">
    <location>
        <begin position="564"/>
        <end position="575"/>
    </location>
</feature>
<feature type="region of interest" description="Disordered" evidence="1">
    <location>
        <begin position="225"/>
        <end position="278"/>
    </location>
</feature>
<protein>
    <recommendedName>
        <fullName evidence="2">BTB domain-containing protein</fullName>
    </recommendedName>
</protein>
<dbReference type="InterPro" id="IPR000210">
    <property type="entry name" value="BTB/POZ_dom"/>
</dbReference>
<reference evidence="3" key="1">
    <citation type="submission" date="2021-05" db="EMBL/GenBank/DDBJ databases">
        <authorList>
            <person name="Alioto T."/>
            <person name="Alioto T."/>
            <person name="Gomez Garrido J."/>
        </authorList>
    </citation>
    <scope>NUCLEOTIDE SEQUENCE</scope>
</reference>
<dbReference type="EMBL" id="HBUF01240639">
    <property type="protein sequence ID" value="CAG6676834.1"/>
    <property type="molecule type" value="Transcribed_RNA"/>
</dbReference>
<feature type="compositionally biased region" description="Basic and acidic residues" evidence="1">
    <location>
        <begin position="721"/>
        <end position="739"/>
    </location>
</feature>
<feature type="region of interest" description="Disordered" evidence="1">
    <location>
        <begin position="564"/>
        <end position="613"/>
    </location>
</feature>
<name>A0A8D8X036_9HEMI</name>
<evidence type="ECO:0000313" key="3">
    <source>
        <dbReference type="EMBL" id="CAG6676834.1"/>
    </source>
</evidence>
<dbReference type="AlphaFoldDB" id="A0A8D8X036"/>